<feature type="region of interest" description="Disordered" evidence="1">
    <location>
        <begin position="1"/>
        <end position="38"/>
    </location>
</feature>
<reference evidence="2 3" key="1">
    <citation type="submission" date="2020-02" db="EMBL/GenBank/DDBJ databases">
        <authorList>
            <person name="Ferguson B K."/>
        </authorList>
    </citation>
    <scope>NUCLEOTIDE SEQUENCE [LARGE SCALE GENOMIC DNA]</scope>
</reference>
<sequence>MAADQAHTHSPRPACRPARTSTHTRNVHTPPPHPHTGHCHQETCSCNYSFGDCKNNSCEAVLLQLDSFIVSAQSKYNKRYFISRSCATPTTVPALLISPTGQ</sequence>
<keyword evidence="3" id="KW-1185">Reference proteome</keyword>
<protein>
    <submittedName>
        <fullName evidence="2">Uncharacterized protein</fullName>
    </submittedName>
</protein>
<dbReference type="AlphaFoldDB" id="A0A6H5HW14"/>
<organism evidence="2 3">
    <name type="scientific">Trichogramma brassicae</name>
    <dbReference type="NCBI Taxonomy" id="86971"/>
    <lineage>
        <taxon>Eukaryota</taxon>
        <taxon>Metazoa</taxon>
        <taxon>Ecdysozoa</taxon>
        <taxon>Arthropoda</taxon>
        <taxon>Hexapoda</taxon>
        <taxon>Insecta</taxon>
        <taxon>Pterygota</taxon>
        <taxon>Neoptera</taxon>
        <taxon>Endopterygota</taxon>
        <taxon>Hymenoptera</taxon>
        <taxon>Apocrita</taxon>
        <taxon>Proctotrupomorpha</taxon>
        <taxon>Chalcidoidea</taxon>
        <taxon>Trichogrammatidae</taxon>
        <taxon>Trichogramma</taxon>
    </lineage>
</organism>
<name>A0A6H5HW14_9HYME</name>
<evidence type="ECO:0000313" key="2">
    <source>
        <dbReference type="EMBL" id="CAB0028502.1"/>
    </source>
</evidence>
<proteinExistence type="predicted"/>
<accession>A0A6H5HW14</accession>
<evidence type="ECO:0000256" key="1">
    <source>
        <dbReference type="SAM" id="MobiDB-lite"/>
    </source>
</evidence>
<evidence type="ECO:0000313" key="3">
    <source>
        <dbReference type="Proteomes" id="UP000479190"/>
    </source>
</evidence>
<dbReference type="EMBL" id="CADCXV010000156">
    <property type="protein sequence ID" value="CAB0028502.1"/>
    <property type="molecule type" value="Genomic_DNA"/>
</dbReference>
<dbReference type="Proteomes" id="UP000479190">
    <property type="component" value="Unassembled WGS sequence"/>
</dbReference>
<gene>
    <name evidence="2" type="ORF">TBRA_LOCUS662</name>
</gene>